<name>A0A1J5S1P3_9ZZZZ</name>
<dbReference type="InterPro" id="IPR021529">
    <property type="entry name" value="DUF2798"/>
</dbReference>
<accession>A0A1J5S1P3</accession>
<feature type="transmembrane region" description="Helical" evidence="1">
    <location>
        <begin position="43"/>
        <end position="65"/>
    </location>
</feature>
<reference evidence="2" key="1">
    <citation type="submission" date="2016-10" db="EMBL/GenBank/DDBJ databases">
        <title>Sequence of Gallionella enrichment culture.</title>
        <authorList>
            <person name="Poehlein A."/>
            <person name="Muehling M."/>
            <person name="Daniel R."/>
        </authorList>
    </citation>
    <scope>NUCLEOTIDE SEQUENCE</scope>
</reference>
<keyword evidence="1" id="KW-0812">Transmembrane</keyword>
<dbReference type="Pfam" id="PF11391">
    <property type="entry name" value="DUF2798"/>
    <property type="match status" value="1"/>
</dbReference>
<proteinExistence type="predicted"/>
<organism evidence="2">
    <name type="scientific">mine drainage metagenome</name>
    <dbReference type="NCBI Taxonomy" id="410659"/>
    <lineage>
        <taxon>unclassified sequences</taxon>
        <taxon>metagenomes</taxon>
        <taxon>ecological metagenomes</taxon>
    </lineage>
</organism>
<dbReference type="EMBL" id="MLJW01000079">
    <property type="protein sequence ID" value="OIR01923.1"/>
    <property type="molecule type" value="Genomic_DNA"/>
</dbReference>
<evidence type="ECO:0000313" key="2">
    <source>
        <dbReference type="EMBL" id="OIR01923.1"/>
    </source>
</evidence>
<evidence type="ECO:0000256" key="1">
    <source>
        <dbReference type="SAM" id="Phobius"/>
    </source>
</evidence>
<keyword evidence="1" id="KW-0472">Membrane</keyword>
<sequence>MKIPARYSNLLFGGMLSIIMVTIISGTVTLINQGYDPHFFTRWFRGFITAWPVAFPSVLVVAPFVRRVVARITV</sequence>
<protein>
    <recommendedName>
        <fullName evidence="3">DUF2798 domain-containing protein</fullName>
    </recommendedName>
</protein>
<feature type="transmembrane region" description="Helical" evidence="1">
    <location>
        <begin position="7"/>
        <end position="31"/>
    </location>
</feature>
<dbReference type="AlphaFoldDB" id="A0A1J5S1P3"/>
<evidence type="ECO:0008006" key="3">
    <source>
        <dbReference type="Google" id="ProtNLM"/>
    </source>
</evidence>
<gene>
    <name evidence="2" type="ORF">GALL_160100</name>
</gene>
<comment type="caution">
    <text evidence="2">The sequence shown here is derived from an EMBL/GenBank/DDBJ whole genome shotgun (WGS) entry which is preliminary data.</text>
</comment>
<keyword evidence="1" id="KW-1133">Transmembrane helix</keyword>